<organism evidence="2 3">
    <name type="scientific">Massilia eurypsychrophila</name>
    <dbReference type="NCBI Taxonomy" id="1485217"/>
    <lineage>
        <taxon>Bacteria</taxon>
        <taxon>Pseudomonadati</taxon>
        <taxon>Pseudomonadota</taxon>
        <taxon>Betaproteobacteria</taxon>
        <taxon>Burkholderiales</taxon>
        <taxon>Oxalobacteraceae</taxon>
        <taxon>Telluria group</taxon>
        <taxon>Massilia</taxon>
    </lineage>
</organism>
<accession>A0A2G8TFE1</accession>
<dbReference type="NCBIfam" id="TIGR02913">
    <property type="entry name" value="HAF_rpt"/>
    <property type="match status" value="3"/>
</dbReference>
<protein>
    <submittedName>
        <fullName evidence="2">HAF repeat/PEP-CTERM domain-containing protein</fullName>
    </submittedName>
</protein>
<evidence type="ECO:0000313" key="2">
    <source>
        <dbReference type="EMBL" id="PIL44368.1"/>
    </source>
</evidence>
<keyword evidence="3" id="KW-1185">Reference proteome</keyword>
<gene>
    <name evidence="2" type="ORF">CR105_15020</name>
</gene>
<comment type="caution">
    <text evidence="2">The sequence shown here is derived from an EMBL/GenBank/DDBJ whole genome shotgun (WGS) entry which is preliminary data.</text>
</comment>
<reference evidence="2 3" key="1">
    <citation type="submission" date="2017-10" db="EMBL/GenBank/DDBJ databases">
        <title>Massilia psychrophilum sp. nov., a novel purple-pigmented bacterium isolated from Tianshan glacier, Xinjiang Municipality, China.</title>
        <authorList>
            <person name="Wang H."/>
        </authorList>
    </citation>
    <scope>NUCLEOTIDE SEQUENCE [LARGE SCALE GENOMIC DNA]</scope>
    <source>
        <strain evidence="2 3">JCM 30074</strain>
    </source>
</reference>
<dbReference type="InterPro" id="IPR013424">
    <property type="entry name" value="Ice-binding_C"/>
</dbReference>
<evidence type="ECO:0000259" key="1">
    <source>
        <dbReference type="Pfam" id="PF07589"/>
    </source>
</evidence>
<sequence>MIGYLPSTGNLMSIRNLLRKLLLPLLAAPLAAVADPIYTLTLLPDGFYASAINNAGQVVGSAGGGAAVWSPTSVAYFLPGAEGLAINNHGDVAGRLGTQGFIYSAGVLEPIDASNGRNWATGISDSRRVSGTVRLFGGAETRAFVYVDGGFAPILAFGGYQDFGNAINNAGQVTGFASVLFGGGDLSDPPRHAFIYDFLGTVRSLGTLGGPVSEGNDINEGDQVAGWSSTTSAGEERPFLFTDGAGMVNLGSLGGSSGRAFGLNNAGAAVGMSDVSSGAGFDYHAFLYDDGAMVDLNALIDPASGWRIVSATDINDQRQILGRACLGDTFECRAVRLDLMPPVPEPGAWAMLIAGLGLLAWRKRRQAARPLLLALLASPLAALADPVYTLRFLPADFQAVNINNAGQVVGTFNNAAAIWTTAGTRDISALAPGSFGTAINNRGHIGLGWEGDGYLYSSDALRNIGRLGIWDFNYVSALNDAGQATGNAFYGPGERARGFVYSDGIVRIIPTLGGDWSRASAINNQGQAAGIATIDSTDFINPTRTAIVFQDGELRDLGGLGGLISEAYDINEVGQVVGMAETTADFKSGEGHAFLFDGVVMADLGFLGTGIRASALGLNNDGIVVGASEWNFDLPFDSHGFLYGSAGMVDINTLIDPALGWTIVSAKDINDADQILALACRDGLCTNVLLDPIALAVPEPHAWMMVVAGLALLGSRRRRGPRWSEKFTV</sequence>
<evidence type="ECO:0000313" key="3">
    <source>
        <dbReference type="Proteomes" id="UP000230390"/>
    </source>
</evidence>
<dbReference type="OrthoDB" id="59285at2"/>
<dbReference type="Pfam" id="PF07589">
    <property type="entry name" value="PEP-CTERM"/>
    <property type="match status" value="1"/>
</dbReference>
<dbReference type="InterPro" id="IPR014262">
    <property type="entry name" value="HAF_rpt"/>
</dbReference>
<dbReference type="Proteomes" id="UP000230390">
    <property type="component" value="Unassembled WGS sequence"/>
</dbReference>
<proteinExistence type="predicted"/>
<dbReference type="EMBL" id="PDOC01000008">
    <property type="protein sequence ID" value="PIL44368.1"/>
    <property type="molecule type" value="Genomic_DNA"/>
</dbReference>
<feature type="domain" description="Ice-binding protein C-terminal" evidence="1">
    <location>
        <begin position="342"/>
        <end position="365"/>
    </location>
</feature>
<dbReference type="AlphaFoldDB" id="A0A2G8TFE1"/>
<dbReference type="NCBIfam" id="TIGR02595">
    <property type="entry name" value="PEP_CTERM"/>
    <property type="match status" value="1"/>
</dbReference>
<name>A0A2G8TFE1_9BURK</name>